<protein>
    <submittedName>
        <fullName evidence="1">Uncharacterized protein</fullName>
    </submittedName>
</protein>
<sequence>MPELKISKTKAAVPSYVFDYETADYMPTPPGRDRILVPWASGSNRLFDDDIALDFKKSDGWNLVYNTFSPTESVSPLFFALYNKYRGLLRFYIYLPPGNPTPSTYLSDGLEVAGSFNSSLMNFSKDICNIDSIVKSMTRVQNYRLQSTGAWYACQYEVAYDPLINTANYGNAHFKWNIWSTNISNVVLNGESNGTLTGTIGTESPGGFNLGNLLGQAVQGVAYATGFKAISLLKIGTPGIKESMESGAKSGLSGAVKGFLSAILGGTPSSPQMVNLTLKTNINLTGSLSNVSGIASPTLIIPGSKIDNSAYGIAPAFNEKLGVFNLRTKPEIIVEDYFQFTFSESQFMSNTTFRNFENYMWLKPYLDSDESYLENPARFGMGGTAKVVNSFMLLHPDDLFQFNSDLVNQGTKFKVLRYDIMIPYEDTAPYKLAPEQPTITEPILDLRMVYSNPPATESQDYKGLEKIGNQKYIVFGQFHPNMFPSVISYIKLYPGKYVNNIRRKEVFMRYTVLVTPPNGGKPVTIVKSFKVNVKRRLLPGLEIGDYTPDIR</sequence>
<reference evidence="2" key="1">
    <citation type="journal article" date="2019" name="Int. J. Syst. Evol. Microbiol.">
        <title>The Global Catalogue of Microorganisms (GCM) 10K type strain sequencing project: providing services to taxonomists for standard genome sequencing and annotation.</title>
        <authorList>
            <consortium name="The Broad Institute Genomics Platform"/>
            <consortium name="The Broad Institute Genome Sequencing Center for Infectious Disease"/>
            <person name="Wu L."/>
            <person name="Ma J."/>
        </authorList>
    </citation>
    <scope>NUCLEOTIDE SEQUENCE [LARGE SCALE GENOMIC DNA]</scope>
    <source>
        <strain evidence="2">JCM 16722</strain>
    </source>
</reference>
<name>A0ABP7ZPN5_9SPHI</name>
<proteinExistence type="predicted"/>
<dbReference type="Proteomes" id="UP001500167">
    <property type="component" value="Unassembled WGS sequence"/>
</dbReference>
<organism evidence="1 2">
    <name type="scientific">Sphingobacterium ginsenosidimutans</name>
    <dbReference type="NCBI Taxonomy" id="687845"/>
    <lineage>
        <taxon>Bacteria</taxon>
        <taxon>Pseudomonadati</taxon>
        <taxon>Bacteroidota</taxon>
        <taxon>Sphingobacteriia</taxon>
        <taxon>Sphingobacteriales</taxon>
        <taxon>Sphingobacteriaceae</taxon>
        <taxon>Sphingobacterium</taxon>
    </lineage>
</organism>
<accession>A0ABP7ZPN5</accession>
<evidence type="ECO:0000313" key="1">
    <source>
        <dbReference type="EMBL" id="GAA4167419.1"/>
    </source>
</evidence>
<gene>
    <name evidence="1" type="ORF">GCM10022218_00690</name>
</gene>
<comment type="caution">
    <text evidence="1">The sequence shown here is derived from an EMBL/GenBank/DDBJ whole genome shotgun (WGS) entry which is preliminary data.</text>
</comment>
<keyword evidence="2" id="KW-1185">Reference proteome</keyword>
<evidence type="ECO:0000313" key="2">
    <source>
        <dbReference type="Proteomes" id="UP001500167"/>
    </source>
</evidence>
<dbReference type="EMBL" id="BAAAZK010000002">
    <property type="protein sequence ID" value="GAA4167419.1"/>
    <property type="molecule type" value="Genomic_DNA"/>
</dbReference>